<dbReference type="FunFam" id="1.10.420.10:FF:000001">
    <property type="entry name" value="Peroxidase"/>
    <property type="match status" value="1"/>
</dbReference>
<feature type="binding site" evidence="18">
    <location>
        <position position="510"/>
    </location>
    <ligand>
        <name>Ca(2+)</name>
        <dbReference type="ChEBI" id="CHEBI:29108"/>
        <label>2</label>
    </ligand>
</feature>
<comment type="cofactor">
    <cofactor evidence="18">
        <name>heme b</name>
        <dbReference type="ChEBI" id="CHEBI:60344"/>
    </cofactor>
    <text evidence="18">Binds 1 heme b (iron(II)-protoporphyrin IX) group per subunit.</text>
</comment>
<proteinExistence type="inferred from homology"/>
<evidence type="ECO:0000256" key="8">
    <source>
        <dbReference type="ARBA" id="ARBA00022837"/>
    </source>
</evidence>
<feature type="binding site" evidence="18">
    <location>
        <position position="320"/>
    </location>
    <ligand>
        <name>Ca(2+)</name>
        <dbReference type="ChEBI" id="CHEBI:29108"/>
        <label>1</label>
    </ligand>
</feature>
<evidence type="ECO:0000256" key="18">
    <source>
        <dbReference type="PIRSR" id="PIRSR600823-3"/>
    </source>
</evidence>
<dbReference type="PRINTS" id="PR00458">
    <property type="entry name" value="PEROXIDASE"/>
</dbReference>
<feature type="binding site" evidence="18">
    <location>
        <position position="329"/>
    </location>
    <ligand>
        <name>Ca(2+)</name>
        <dbReference type="ChEBI" id="CHEBI:29108"/>
        <label>1</label>
    </ligand>
</feature>
<evidence type="ECO:0000256" key="21">
    <source>
        <dbReference type="RuleBase" id="RU004241"/>
    </source>
</evidence>
<keyword evidence="6" id="KW-0349">Heme</keyword>
<keyword evidence="10 18" id="KW-0408">Iron</keyword>
<feature type="disulfide bond" evidence="20">
    <location>
        <begin position="288"/>
        <end position="367"/>
    </location>
</feature>
<evidence type="ECO:0000256" key="12">
    <source>
        <dbReference type="ARBA" id="ARBA00023180"/>
    </source>
</evidence>
<evidence type="ECO:0000256" key="10">
    <source>
        <dbReference type="ARBA" id="ARBA00023004"/>
    </source>
</evidence>
<dbReference type="InterPro" id="IPR010255">
    <property type="entry name" value="Haem_peroxidase_sf"/>
</dbReference>
<dbReference type="GO" id="GO:0046872">
    <property type="term" value="F:metal ion binding"/>
    <property type="evidence" value="ECO:0007669"/>
    <property type="project" value="UniProtKB-KW"/>
</dbReference>
<comment type="similarity">
    <text evidence="21">Belongs to the peroxidase family.</text>
</comment>
<dbReference type="AlphaFoldDB" id="A0A199V0I9"/>
<comment type="catalytic activity">
    <reaction evidence="1">
        <text>2 a phenolic donor + H2O2 = 2 a phenolic radical donor + 2 H2O</text>
        <dbReference type="Rhea" id="RHEA:56136"/>
        <dbReference type="ChEBI" id="CHEBI:15377"/>
        <dbReference type="ChEBI" id="CHEBI:16240"/>
        <dbReference type="ChEBI" id="CHEBI:139520"/>
        <dbReference type="ChEBI" id="CHEBI:139521"/>
        <dbReference type="EC" id="1.11.1.7"/>
    </reaction>
</comment>
<dbReference type="PROSITE" id="PS50873">
    <property type="entry name" value="PEROXIDASE_4"/>
    <property type="match status" value="1"/>
</dbReference>
<dbReference type="Pfam" id="PF00141">
    <property type="entry name" value="peroxidase"/>
    <property type="match status" value="1"/>
</dbReference>
<dbReference type="FunFam" id="1.10.520.10:FF:000001">
    <property type="entry name" value="Peroxidase"/>
    <property type="match status" value="1"/>
</dbReference>
<reference evidence="23 24" key="1">
    <citation type="journal article" date="2016" name="DNA Res.">
        <title>The draft genome of MD-2 pineapple using hybrid error correction of long reads.</title>
        <authorList>
            <person name="Redwan R.M."/>
            <person name="Saidin A."/>
            <person name="Kumar S.V."/>
        </authorList>
    </citation>
    <scope>NUCLEOTIDE SEQUENCE [LARGE SCALE GENOMIC DNA]</scope>
    <source>
        <strain evidence="24">cv. MD2</strain>
        <tissue evidence="23">Leaf</tissue>
    </source>
</reference>
<dbReference type="EMBL" id="LSRQ01003888">
    <property type="protein sequence ID" value="OAY70508.1"/>
    <property type="molecule type" value="Genomic_DNA"/>
</dbReference>
<keyword evidence="13" id="KW-0873">Pyrrolidone carboxylic acid</keyword>
<keyword evidence="7 18" id="KW-0479">Metal-binding</keyword>
<protein>
    <recommendedName>
        <fullName evidence="15">Peroxidase 1</fullName>
        <ecNumber evidence="3">1.11.1.7</ecNumber>
    </recommendedName>
</protein>
<evidence type="ECO:0000256" key="5">
    <source>
        <dbReference type="ARBA" id="ARBA00022559"/>
    </source>
</evidence>
<dbReference type="InterPro" id="IPR002016">
    <property type="entry name" value="Haem_peroxidase"/>
</dbReference>
<feature type="binding site" evidence="18">
    <location>
        <position position="341"/>
    </location>
    <ligand>
        <name>Ca(2+)</name>
        <dbReference type="ChEBI" id="CHEBI:29108"/>
        <label>1</label>
    </ligand>
</feature>
<feature type="active site" description="Proton acceptor" evidence="16">
    <location>
        <position position="319"/>
    </location>
</feature>
<evidence type="ECO:0000313" key="24">
    <source>
        <dbReference type="Proteomes" id="UP000092600"/>
    </source>
</evidence>
<feature type="binding site" evidence="17">
    <location>
        <position position="413"/>
    </location>
    <ligand>
        <name>substrate</name>
    </ligand>
</feature>
<keyword evidence="12" id="KW-0325">Glycoprotein</keyword>
<dbReference type="GO" id="GO:0140825">
    <property type="term" value="F:lactoperoxidase activity"/>
    <property type="evidence" value="ECO:0007669"/>
    <property type="project" value="UniProtKB-EC"/>
</dbReference>
<evidence type="ECO:0000256" key="20">
    <source>
        <dbReference type="PIRSR" id="PIRSR600823-5"/>
    </source>
</evidence>
<evidence type="ECO:0000256" key="17">
    <source>
        <dbReference type="PIRSR" id="PIRSR600823-2"/>
    </source>
</evidence>
<feature type="binding site" evidence="18">
    <location>
        <position position="515"/>
    </location>
    <ligand>
        <name>Ca(2+)</name>
        <dbReference type="ChEBI" id="CHEBI:29108"/>
        <label>2</label>
    </ligand>
</feature>
<dbReference type="GO" id="GO:0042744">
    <property type="term" value="P:hydrogen peroxide catabolic process"/>
    <property type="evidence" value="ECO:0007669"/>
    <property type="project" value="UniProtKB-KW"/>
</dbReference>
<evidence type="ECO:0000256" key="4">
    <source>
        <dbReference type="ARBA" id="ARBA00022525"/>
    </source>
</evidence>
<evidence type="ECO:0000256" key="16">
    <source>
        <dbReference type="PIRSR" id="PIRSR600823-1"/>
    </source>
</evidence>
<dbReference type="InterPro" id="IPR033905">
    <property type="entry name" value="Secretory_peroxidase"/>
</dbReference>
<sequence length="602" mass="66754">MAMAGLSSSSSEMDLDRPILEDYISTDSIQRIPQTLHLRELLDISPTLTEAAGAIIDDSFTRCFKSNPPEPWNWNRILVEMMCSVFVASWTGVIKYHGPQPSMRPHQTTAFAVIMQKHPGWVGFIQTAILESLGSIWFNRTESKDREVVARKQSFSMHLFRLMTSWAVVCDVWFLEPQYLKPGETPIEFAERVRDMISVRAGLKKVPWDGYLKYFRPSPKLTEQKYAKDICRLCTAAAGGKMRVKSNPEGFVEINFVWETDRSSSDQNKAHSATTALSLQVHFYSESCPRVEIIVQQVVQRHFQQDPSVPAGLLRLHFHDCFVRGCDGSVLIDSTDDNIAEKEAPPNLTLRTYDVIDEINTELEKECSGVVSCADMLALAARDGVALAGGPAYALPTGRRDGTVSTLADAHLPSPSFSVDQALAAFQSVNLDLVDLTTLLGEFDSAHSMGLCHCGFFIDRLYDYKGSGSPDPTMEPNVLNTLQQKCPPHLVTIDNITEDSIVFMNQVSSTPFHFDNSLYHASLNEKAVLQIDQELAFTDVTSKLAAQYANNPGTFLNQFAKSMIKLGSIGVLTGQEGEIRLNCRVVNNATSNSSTANFGPEN</sequence>
<feature type="domain" description="Plant heme peroxidase family profile" evidence="22">
    <location>
        <begin position="278"/>
        <end position="587"/>
    </location>
</feature>
<dbReference type="PRINTS" id="PR00461">
    <property type="entry name" value="PLPEROXIDASE"/>
</dbReference>
<evidence type="ECO:0000259" key="22">
    <source>
        <dbReference type="PROSITE" id="PS50873"/>
    </source>
</evidence>
<feature type="disulfide bond" evidence="20">
    <location>
        <begin position="321"/>
        <end position="326"/>
    </location>
</feature>
<evidence type="ECO:0000256" key="15">
    <source>
        <dbReference type="ARBA" id="ARBA00072322"/>
    </source>
</evidence>
<evidence type="ECO:0000256" key="2">
    <source>
        <dbReference type="ARBA" id="ARBA00002322"/>
    </source>
</evidence>
<feature type="binding site" evidence="18">
    <location>
        <position position="325"/>
    </location>
    <ligand>
        <name>Ca(2+)</name>
        <dbReference type="ChEBI" id="CHEBI:29108"/>
        <label>1</label>
    </ligand>
</feature>
<comment type="function">
    <text evidence="2">Removal of H(2)O(2), oxidation of toxic reductants, biosynthesis and degradation of lignin, suberization, auxin catabolism, response to environmental stresses such as wounding, pathogen attack and oxidative stress. These functions might be dependent on each isozyme/isoform in each plant tissue.</text>
</comment>
<keyword evidence="14" id="KW-0376">Hydrogen peroxide</keyword>
<gene>
    <name evidence="23" type="ORF">ACMD2_05390</name>
</gene>
<dbReference type="GO" id="GO:0006979">
    <property type="term" value="P:response to oxidative stress"/>
    <property type="evidence" value="ECO:0007669"/>
    <property type="project" value="InterPro"/>
</dbReference>
<evidence type="ECO:0000256" key="1">
    <source>
        <dbReference type="ARBA" id="ARBA00000189"/>
    </source>
</evidence>
<dbReference type="GO" id="GO:0020037">
    <property type="term" value="F:heme binding"/>
    <property type="evidence" value="ECO:0007669"/>
    <property type="project" value="InterPro"/>
</dbReference>
<dbReference type="SUPFAM" id="SSF48113">
    <property type="entry name" value="Heme-dependent peroxidases"/>
    <property type="match status" value="1"/>
</dbReference>
<feature type="disulfide bond" evidence="20">
    <location>
        <begin position="373"/>
        <end position="583"/>
    </location>
</feature>
<comment type="caution">
    <text evidence="23">The sequence shown here is derived from an EMBL/GenBank/DDBJ whole genome shotgun (WGS) entry which is preliminary data.</text>
</comment>
<evidence type="ECO:0000256" key="9">
    <source>
        <dbReference type="ARBA" id="ARBA00023002"/>
    </source>
</evidence>
<accession>A0A199V0I9</accession>
<dbReference type="Gene3D" id="1.10.420.10">
    <property type="entry name" value="Peroxidase, domain 2"/>
    <property type="match status" value="1"/>
</dbReference>
<feature type="site" description="Transition state stabilizer" evidence="19">
    <location>
        <position position="315"/>
    </location>
</feature>
<comment type="cofactor">
    <cofactor evidence="18">
        <name>Ca(2+)</name>
        <dbReference type="ChEBI" id="CHEBI:29108"/>
    </cofactor>
    <text evidence="18">Binds 2 calcium ions per subunit.</text>
</comment>
<evidence type="ECO:0000256" key="19">
    <source>
        <dbReference type="PIRSR" id="PIRSR600823-4"/>
    </source>
</evidence>
<dbReference type="STRING" id="4615.A0A199V0I9"/>
<dbReference type="CDD" id="cd00693">
    <property type="entry name" value="secretory_peroxidase"/>
    <property type="match status" value="1"/>
</dbReference>
<evidence type="ECO:0000256" key="14">
    <source>
        <dbReference type="ARBA" id="ARBA00023324"/>
    </source>
</evidence>
<dbReference type="Gene3D" id="1.10.520.10">
    <property type="match status" value="1"/>
</dbReference>
<organism evidence="23 24">
    <name type="scientific">Ananas comosus</name>
    <name type="common">Pineapple</name>
    <name type="synonym">Ananas ananas</name>
    <dbReference type="NCBI Taxonomy" id="4615"/>
    <lineage>
        <taxon>Eukaryota</taxon>
        <taxon>Viridiplantae</taxon>
        <taxon>Streptophyta</taxon>
        <taxon>Embryophyta</taxon>
        <taxon>Tracheophyta</taxon>
        <taxon>Spermatophyta</taxon>
        <taxon>Magnoliopsida</taxon>
        <taxon>Liliopsida</taxon>
        <taxon>Poales</taxon>
        <taxon>Bromeliaceae</taxon>
        <taxon>Bromelioideae</taxon>
        <taxon>Ananas</taxon>
    </lineage>
</organism>
<evidence type="ECO:0000256" key="6">
    <source>
        <dbReference type="ARBA" id="ARBA00022617"/>
    </source>
</evidence>
<dbReference type="PANTHER" id="PTHR31517">
    <property type="match status" value="1"/>
</dbReference>
<feature type="binding site" description="axial binding residue" evidence="18">
    <location>
        <position position="447"/>
    </location>
    <ligand>
        <name>heme b</name>
        <dbReference type="ChEBI" id="CHEBI:60344"/>
    </ligand>
    <ligandPart>
        <name>Fe</name>
        <dbReference type="ChEBI" id="CHEBI:18248"/>
    </ligandPart>
</feature>
<dbReference type="InterPro" id="IPR000823">
    <property type="entry name" value="Peroxidase_pln"/>
</dbReference>
<dbReference type="PANTHER" id="PTHR31517:SF59">
    <property type="entry name" value="PEROXIDASE"/>
    <property type="match status" value="1"/>
</dbReference>
<name>A0A199V0I9_ANACO</name>
<dbReference type="Proteomes" id="UP000092600">
    <property type="component" value="Unassembled WGS sequence"/>
</dbReference>
<feature type="binding site" evidence="18">
    <location>
        <position position="323"/>
    </location>
    <ligand>
        <name>Ca(2+)</name>
        <dbReference type="ChEBI" id="CHEBI:29108"/>
        <label>1</label>
    </ligand>
</feature>
<evidence type="ECO:0000256" key="13">
    <source>
        <dbReference type="ARBA" id="ARBA00023283"/>
    </source>
</evidence>
<keyword evidence="4" id="KW-0964">Secreted</keyword>
<keyword evidence="9" id="KW-0560">Oxidoreductase</keyword>
<feature type="binding site" evidence="18">
    <location>
        <position position="327"/>
    </location>
    <ligand>
        <name>Ca(2+)</name>
        <dbReference type="ChEBI" id="CHEBI:29108"/>
        <label>1</label>
    </ligand>
</feature>
<keyword evidence="11 20" id="KW-1015">Disulfide bond</keyword>
<evidence type="ECO:0000256" key="11">
    <source>
        <dbReference type="ARBA" id="ARBA00023157"/>
    </source>
</evidence>
<evidence type="ECO:0000313" key="23">
    <source>
        <dbReference type="EMBL" id="OAY70508.1"/>
    </source>
</evidence>
<keyword evidence="8 18" id="KW-0106">Calcium</keyword>
<keyword evidence="5 23" id="KW-0575">Peroxidase</keyword>
<evidence type="ECO:0000256" key="7">
    <source>
        <dbReference type="ARBA" id="ARBA00022723"/>
    </source>
</evidence>
<feature type="disulfide bond" evidence="20">
    <location>
        <begin position="454"/>
        <end position="486"/>
    </location>
</feature>
<dbReference type="EC" id="1.11.1.7" evidence="3"/>
<evidence type="ECO:0000256" key="3">
    <source>
        <dbReference type="ARBA" id="ARBA00012313"/>
    </source>
</evidence>